<dbReference type="PANTHER" id="PTHR22990:SF15">
    <property type="entry name" value="F-BOX ONLY PROTEIN 10"/>
    <property type="match status" value="1"/>
</dbReference>
<dbReference type="InterPro" id="IPR001322">
    <property type="entry name" value="Lamin_tail_dom"/>
</dbReference>
<evidence type="ECO:0000259" key="4">
    <source>
        <dbReference type="PROSITE" id="PS51841"/>
    </source>
</evidence>
<dbReference type="InterPro" id="IPR036439">
    <property type="entry name" value="Dockerin_dom_sf"/>
</dbReference>
<keyword evidence="3" id="KW-0833">Ubl conjugation pathway</keyword>
<evidence type="ECO:0000313" key="6">
    <source>
        <dbReference type="Proteomes" id="UP000610373"/>
    </source>
</evidence>
<comment type="pathway">
    <text evidence="1">Protein modification; protein ubiquitination.</text>
</comment>
<dbReference type="Pfam" id="PF05048">
    <property type="entry name" value="NosD"/>
    <property type="match status" value="4"/>
</dbReference>
<dbReference type="InterPro" id="IPR012334">
    <property type="entry name" value="Pectin_lyas_fold"/>
</dbReference>
<dbReference type="Gene3D" id="2.160.20.10">
    <property type="entry name" value="Single-stranded right-handed beta-helix, Pectin lyase-like"/>
    <property type="match status" value="5"/>
</dbReference>
<dbReference type="SUPFAM" id="SSF74853">
    <property type="entry name" value="Lamin A/C globular tail domain"/>
    <property type="match status" value="1"/>
</dbReference>
<gene>
    <name evidence="5" type="ORF">CHKLHMKO_00137</name>
</gene>
<dbReference type="InterPro" id="IPR011050">
    <property type="entry name" value="Pectin_lyase_fold/virulence"/>
</dbReference>
<feature type="domain" description="LTD" evidence="4">
    <location>
        <begin position="137"/>
        <end position="262"/>
    </location>
</feature>
<dbReference type="Pfam" id="PF00932">
    <property type="entry name" value="LTD"/>
    <property type="match status" value="1"/>
</dbReference>
<dbReference type="SMART" id="SM00710">
    <property type="entry name" value="PbH1"/>
    <property type="match status" value="34"/>
</dbReference>
<protein>
    <submittedName>
        <fullName evidence="5">Right handed beta helix region</fullName>
    </submittedName>
</protein>
<keyword evidence="2" id="KW-0677">Repeat</keyword>
<dbReference type="Pfam" id="PF13229">
    <property type="entry name" value="Beta_helix"/>
    <property type="match status" value="2"/>
</dbReference>
<dbReference type="InterPro" id="IPR039448">
    <property type="entry name" value="Beta_helix"/>
</dbReference>
<reference evidence="5" key="1">
    <citation type="submission" date="2020-10" db="EMBL/GenBank/DDBJ databases">
        <authorList>
            <person name="Hahn C.J."/>
            <person name="Laso-Perez R."/>
            <person name="Vulcano F."/>
            <person name="Vaziourakis K.-M."/>
            <person name="Stokke R."/>
            <person name="Steen I.H."/>
            <person name="Teske A."/>
            <person name="Boetius A."/>
            <person name="Liebeke M."/>
            <person name="Amann R."/>
            <person name="Knittel K."/>
        </authorList>
    </citation>
    <scope>NUCLEOTIDE SEQUENCE</scope>
    <source>
        <strain evidence="5">Gfbio:e3339647-f889-4370-9287-4fb5cb688e4c:AG392O15_GoMArc1</strain>
    </source>
</reference>
<dbReference type="InterPro" id="IPR006633">
    <property type="entry name" value="Carb-bd_sugar_hydrolysis-dom"/>
</dbReference>
<comment type="caution">
    <text evidence="5">The sequence shown here is derived from an EMBL/GenBank/DDBJ whole genome shotgun (WGS) entry which is preliminary data.</text>
</comment>
<dbReference type="PROSITE" id="PS51841">
    <property type="entry name" value="LTD"/>
    <property type="match status" value="1"/>
</dbReference>
<proteinExistence type="predicted"/>
<dbReference type="EMBL" id="CAJHIO010000005">
    <property type="protein sequence ID" value="CAD6491511.1"/>
    <property type="molecule type" value="Genomic_DNA"/>
</dbReference>
<dbReference type="InterPro" id="IPR006626">
    <property type="entry name" value="PbH1"/>
</dbReference>
<dbReference type="Gene3D" id="1.10.1330.10">
    <property type="entry name" value="Dockerin domain"/>
    <property type="match status" value="1"/>
</dbReference>
<dbReference type="InterPro" id="IPR022441">
    <property type="entry name" value="Para_beta_helix_rpt-2"/>
</dbReference>
<organism evidence="5 6">
    <name type="scientific">Candidatus Argoarchaeum ethanivorans</name>
    <dbReference type="NCBI Taxonomy" id="2608793"/>
    <lineage>
        <taxon>Archaea</taxon>
        <taxon>Methanobacteriati</taxon>
        <taxon>Methanobacteriota</taxon>
        <taxon>Stenosarchaea group</taxon>
        <taxon>Methanomicrobia</taxon>
        <taxon>Methanosarcinales</taxon>
        <taxon>Methanosarcinales incertae sedis</taxon>
        <taxon>GOM Arc I cluster</taxon>
        <taxon>Candidatus Argoarchaeum</taxon>
    </lineage>
</organism>
<sequence length="1436" mass="154052">MKIGKVIFVVFAVLVITASAASGLVLSPGNANVDAGINSGEIVPTGDGQPPPTPFLILGYINDSIGEPVINPNVTITNLNTTEVFIVKTNVSSNYYQVVTSSWDVSADNTLMMNVTDGTSYNGTEHMVTENETNITGGFTQNITLMRGATYGDVVINEIMYDPTGYDNLYEWIELYNNDSEEIDVSGWVLNGTIGGSDTILSGTMVAGTYLLIAKNVTAFEERYNVSCPKITGNWSALANNGDWVNLSNATGSNIDSVYYPGSFTANYSAERNATGSWEKSLIDGGTPCEENSVTQAGVALPCTCGDICVNTTGWWHAGAAFNASNTPIQHATNNVTAGETICVKNGNYNENVDVGKRLTIRSENGSADCIVNAPDLSDHVFNVTADYVNISGFTVQNTTGGGVAGIYLSNANHCNIAENNASNNRYGIYLYDSCNNNLTNNNANNNTGLQDSKGIVLEESANNNLTRNVANNNSEIGFWLYSDSHHNNLTNNNATLNEVGFWLEANSHNNTLANNTANENKEGGIQLDDSNDNTLTNNTCNGNGGEESGIHLAFSHRNTLTDNNCSWNDGDGISLDFCNYNELAGNTAYYNGYDGFWLNDSHNNELAGNSANNNGESGIHLNFSNVNIITSNEVFDNWGWESEGIYLVSSNNNVLTGNNVAGNSAGIHLDPSSHNTIADNDVNDNWWHGIWLRDFSDHNEVTGNTVLRNGGECGHGIYVQFSSYNDIVGNNASETWWESGICVEGWLPVSYNNVTDNVATNNGGDGIALMGEDNCTIVNNTASDNGGNGIKLEFSFDNNVTDNICNDNGGGVLASGGFMPAPIPPQGHGITLSNSNNNIVSRNEANGNSGTGINQEFSSYNDITDNTASENGADGISVSAEGPLFSYSNITNNTATNNGGAGIALMGEDNCTIVNNTASDNDGNGIHLWESTDNEISNNIANNNSECGIRLEDSSYNNVTGNNASWNGFDGINVIGPPESYNNITDNIANHNSDAGILLEGVDNCIVANNTASYNDWNGIRLESSNNNTLMNNTANENDWDGISLGEFSNDNTLSNNSVSDNEYGIWIEDSAHNTIDNNNVRHNLGGASGIHLENASYTTIAGNNVTDNDDGIYLNSSFYNNLTNNNVSNNDYGVVLSLSSNNTLTNSTASNSTAYGFWSDEGSHNNTVKNLTISSYPTTISFTYENGVGLKGVDTAPANPAEKTNISKFVNATNVTADSWIFLNVSYEGGDLGNVDEDSLRMWKYNGTWAEVSEPNGVNTVENYVYANITEFSIFAPLGNVIPINITITSPENTTYASTCVRLNFTVKPEGTALAWIGYSLDGGPNVTIAGNTTVFDALGVTPPCDHNIVVYASDTHGNMAASNMVYFTMHPGDIKDDGKVDGFDLQRLAWAFLSEPGDPNWNERADLKCDNKIDGFDLQRLAWNFLNDYTIIC</sequence>
<evidence type="ECO:0000256" key="2">
    <source>
        <dbReference type="ARBA" id="ARBA00022737"/>
    </source>
</evidence>
<dbReference type="PANTHER" id="PTHR22990">
    <property type="entry name" value="F-BOX ONLY PROTEIN"/>
    <property type="match status" value="1"/>
</dbReference>
<dbReference type="NCBIfam" id="TIGR03804">
    <property type="entry name" value="para_beta_helix"/>
    <property type="match status" value="16"/>
</dbReference>
<evidence type="ECO:0000256" key="1">
    <source>
        <dbReference type="ARBA" id="ARBA00004906"/>
    </source>
</evidence>
<dbReference type="Proteomes" id="UP000610373">
    <property type="component" value="Unassembled WGS sequence"/>
</dbReference>
<dbReference type="SUPFAM" id="SSF51126">
    <property type="entry name" value="Pectin lyase-like"/>
    <property type="match status" value="5"/>
</dbReference>
<evidence type="ECO:0000313" key="5">
    <source>
        <dbReference type="EMBL" id="CAD6491511.1"/>
    </source>
</evidence>
<dbReference type="InterPro" id="IPR051550">
    <property type="entry name" value="SCF-Subunits/Alg-Epimerases"/>
</dbReference>
<dbReference type="InterPro" id="IPR036415">
    <property type="entry name" value="Lamin_tail_dom_sf"/>
</dbReference>
<name>A0A811T590_9EURY</name>
<evidence type="ECO:0000256" key="3">
    <source>
        <dbReference type="ARBA" id="ARBA00022786"/>
    </source>
</evidence>
<dbReference type="InterPro" id="IPR007742">
    <property type="entry name" value="NosD_dom"/>
</dbReference>
<dbReference type="GO" id="GO:0000272">
    <property type="term" value="P:polysaccharide catabolic process"/>
    <property type="evidence" value="ECO:0007669"/>
    <property type="project" value="InterPro"/>
</dbReference>
<accession>A0A811T590</accession>
<dbReference type="SMART" id="SM00722">
    <property type="entry name" value="CASH"/>
    <property type="match status" value="5"/>
</dbReference>
<dbReference type="SUPFAM" id="SSF63446">
    <property type="entry name" value="Type I dockerin domain"/>
    <property type="match status" value="1"/>
</dbReference>